<evidence type="ECO:0000256" key="2">
    <source>
        <dbReference type="ARBA" id="ARBA00022723"/>
    </source>
</evidence>
<accession>A0A8T0HGT2</accession>
<gene>
    <name evidence="8" type="ORF">KC19_6G082200</name>
</gene>
<keyword evidence="6" id="KW-0503">Monooxygenase</keyword>
<keyword evidence="5 6" id="KW-0349">Heme</keyword>
<keyword evidence="2 5" id="KW-0479">Metal-binding</keyword>
<dbReference type="AlphaFoldDB" id="A0A8T0HGT2"/>
<evidence type="ECO:0000256" key="7">
    <source>
        <dbReference type="SAM" id="Phobius"/>
    </source>
</evidence>
<keyword evidence="7" id="KW-0472">Membrane</keyword>
<dbReference type="PRINTS" id="PR00463">
    <property type="entry name" value="EP450I"/>
</dbReference>
<evidence type="ECO:0008006" key="10">
    <source>
        <dbReference type="Google" id="ProtNLM"/>
    </source>
</evidence>
<dbReference type="InterPro" id="IPR002401">
    <property type="entry name" value="Cyt_P450_E_grp-I"/>
</dbReference>
<dbReference type="InterPro" id="IPR036396">
    <property type="entry name" value="Cyt_P450_sf"/>
</dbReference>
<dbReference type="GO" id="GO:0016705">
    <property type="term" value="F:oxidoreductase activity, acting on paired donors, with incorporation or reduction of molecular oxygen"/>
    <property type="evidence" value="ECO:0007669"/>
    <property type="project" value="InterPro"/>
</dbReference>
<evidence type="ECO:0000256" key="5">
    <source>
        <dbReference type="PIRSR" id="PIRSR602401-1"/>
    </source>
</evidence>
<name>A0A8T0HGT2_CERPU</name>
<dbReference type="SUPFAM" id="SSF48264">
    <property type="entry name" value="Cytochrome P450"/>
    <property type="match status" value="1"/>
</dbReference>
<proteinExistence type="inferred from homology"/>
<comment type="cofactor">
    <cofactor evidence="5">
        <name>heme</name>
        <dbReference type="ChEBI" id="CHEBI:30413"/>
    </cofactor>
</comment>
<keyword evidence="7" id="KW-1133">Transmembrane helix</keyword>
<feature type="binding site" description="axial binding residue" evidence="5">
    <location>
        <position position="308"/>
    </location>
    <ligand>
        <name>heme</name>
        <dbReference type="ChEBI" id="CHEBI:30413"/>
    </ligand>
    <ligandPart>
        <name>Fe</name>
        <dbReference type="ChEBI" id="CHEBI:18248"/>
    </ligandPart>
</feature>
<keyword evidence="4 5" id="KW-0408">Iron</keyword>
<evidence type="ECO:0000256" key="4">
    <source>
        <dbReference type="ARBA" id="ARBA00023004"/>
    </source>
</evidence>
<organism evidence="8 9">
    <name type="scientific">Ceratodon purpureus</name>
    <name type="common">Fire moss</name>
    <name type="synonym">Dicranum purpureum</name>
    <dbReference type="NCBI Taxonomy" id="3225"/>
    <lineage>
        <taxon>Eukaryota</taxon>
        <taxon>Viridiplantae</taxon>
        <taxon>Streptophyta</taxon>
        <taxon>Embryophyta</taxon>
        <taxon>Bryophyta</taxon>
        <taxon>Bryophytina</taxon>
        <taxon>Bryopsida</taxon>
        <taxon>Dicranidae</taxon>
        <taxon>Pseudoditrichales</taxon>
        <taxon>Ditrichaceae</taxon>
        <taxon>Ceratodon</taxon>
    </lineage>
</organism>
<dbReference type="Gene3D" id="1.10.630.10">
    <property type="entry name" value="Cytochrome P450"/>
    <property type="match status" value="2"/>
</dbReference>
<reference evidence="8 9" key="1">
    <citation type="submission" date="2020-06" db="EMBL/GenBank/DDBJ databases">
        <title>WGS assembly of Ceratodon purpureus strain R40.</title>
        <authorList>
            <person name="Carey S.B."/>
            <person name="Jenkins J."/>
            <person name="Shu S."/>
            <person name="Lovell J.T."/>
            <person name="Sreedasyam A."/>
            <person name="Maumus F."/>
            <person name="Tiley G.P."/>
            <person name="Fernandez-Pozo N."/>
            <person name="Barry K."/>
            <person name="Chen C."/>
            <person name="Wang M."/>
            <person name="Lipzen A."/>
            <person name="Daum C."/>
            <person name="Saski C.A."/>
            <person name="Payton A.C."/>
            <person name="Mcbreen J.C."/>
            <person name="Conrad R.E."/>
            <person name="Kollar L.M."/>
            <person name="Olsson S."/>
            <person name="Huttunen S."/>
            <person name="Landis J.B."/>
            <person name="Wickett N.J."/>
            <person name="Johnson M.G."/>
            <person name="Rensing S.A."/>
            <person name="Grimwood J."/>
            <person name="Schmutz J."/>
            <person name="Mcdaniel S.F."/>
        </authorList>
    </citation>
    <scope>NUCLEOTIDE SEQUENCE [LARGE SCALE GENOMIC DNA]</scope>
    <source>
        <strain evidence="8 9">R40</strain>
    </source>
</reference>
<dbReference type="EMBL" id="CM026427">
    <property type="protein sequence ID" value="KAG0569309.1"/>
    <property type="molecule type" value="Genomic_DNA"/>
</dbReference>
<sequence length="342" mass="39239">MEVPQLNLHWAEAQRSNNATLGHDRPTASKSEHFVVEFLLSAAVFAVVNLVFQRLHMQGFRQPPRPSAWKFLFQIYVLRRNPTVVLHNLVKQHGPVIRVRLWSQDLLVLSSVAAVEEFYKLHDAEFGARPTSMNRATLTNSVSSLCFPPLATYWHHLRFVLDMTTSTAFDNNSTPGIAWALEALIRQHPAVVERLCDELEQTQADDDDEPDIAKMPYLQVVVKELFRLHPPCAFSFPHESSEEYHHLLGFEVAPRTQVLINIYALQRDPSVWANAEDFDPTRFIAHPEVDMEGHHFQLVPFGGGIRQCPGTKLAIRYVQSGIAQYFQHARLLEWKFMQQISR</sequence>
<dbReference type="PROSITE" id="PS00086">
    <property type="entry name" value="CYTOCHROME_P450"/>
    <property type="match status" value="1"/>
</dbReference>
<dbReference type="GO" id="GO:0044550">
    <property type="term" value="P:secondary metabolite biosynthetic process"/>
    <property type="evidence" value="ECO:0007669"/>
    <property type="project" value="UniProtKB-ARBA"/>
</dbReference>
<keyword evidence="9" id="KW-1185">Reference proteome</keyword>
<dbReference type="PRINTS" id="PR00385">
    <property type="entry name" value="P450"/>
</dbReference>
<dbReference type="GO" id="GO:0004497">
    <property type="term" value="F:monooxygenase activity"/>
    <property type="evidence" value="ECO:0007669"/>
    <property type="project" value="UniProtKB-KW"/>
</dbReference>
<comment type="similarity">
    <text evidence="1 6">Belongs to the cytochrome P450 family.</text>
</comment>
<feature type="transmembrane region" description="Helical" evidence="7">
    <location>
        <begin position="34"/>
        <end position="52"/>
    </location>
</feature>
<protein>
    <recommendedName>
        <fullName evidence="10">Cytochrome P450</fullName>
    </recommendedName>
</protein>
<evidence type="ECO:0000256" key="6">
    <source>
        <dbReference type="RuleBase" id="RU000461"/>
    </source>
</evidence>
<keyword evidence="7" id="KW-0812">Transmembrane</keyword>
<evidence type="ECO:0000256" key="3">
    <source>
        <dbReference type="ARBA" id="ARBA00023002"/>
    </source>
</evidence>
<keyword evidence="3 6" id="KW-0560">Oxidoreductase</keyword>
<dbReference type="Proteomes" id="UP000822688">
    <property type="component" value="Chromosome 6"/>
</dbReference>
<comment type="caution">
    <text evidence="8">The sequence shown here is derived from an EMBL/GenBank/DDBJ whole genome shotgun (WGS) entry which is preliminary data.</text>
</comment>
<dbReference type="Pfam" id="PF00067">
    <property type="entry name" value="p450"/>
    <property type="match status" value="1"/>
</dbReference>
<dbReference type="InterPro" id="IPR001128">
    <property type="entry name" value="Cyt_P450"/>
</dbReference>
<evidence type="ECO:0000313" key="9">
    <source>
        <dbReference type="Proteomes" id="UP000822688"/>
    </source>
</evidence>
<dbReference type="GO" id="GO:0020037">
    <property type="term" value="F:heme binding"/>
    <property type="evidence" value="ECO:0007669"/>
    <property type="project" value="InterPro"/>
</dbReference>
<evidence type="ECO:0000313" key="8">
    <source>
        <dbReference type="EMBL" id="KAG0569309.1"/>
    </source>
</evidence>
<evidence type="ECO:0000256" key="1">
    <source>
        <dbReference type="ARBA" id="ARBA00010617"/>
    </source>
</evidence>
<dbReference type="InterPro" id="IPR017972">
    <property type="entry name" value="Cyt_P450_CS"/>
</dbReference>
<dbReference type="PANTHER" id="PTHR47944">
    <property type="entry name" value="CYTOCHROME P450 98A9"/>
    <property type="match status" value="1"/>
</dbReference>
<dbReference type="GO" id="GO:0005506">
    <property type="term" value="F:iron ion binding"/>
    <property type="evidence" value="ECO:0007669"/>
    <property type="project" value="InterPro"/>
</dbReference>